<evidence type="ECO:0000256" key="10">
    <source>
        <dbReference type="ARBA" id="ARBA00023277"/>
    </source>
</evidence>
<dbReference type="UniPathway" id="UPA00958"/>
<dbReference type="GO" id="GO:0033785">
    <property type="term" value="F:heptose 7-phosphate kinase activity"/>
    <property type="evidence" value="ECO:0007669"/>
    <property type="project" value="UniProtKB-UniRule"/>
</dbReference>
<dbReference type="AlphaFoldDB" id="A0A1L9CM93"/>
<dbReference type="GO" id="GO:0033786">
    <property type="term" value="F:heptose-1-phosphate adenylyltransferase activity"/>
    <property type="evidence" value="ECO:0007669"/>
    <property type="project" value="UniProtKB-UniRule"/>
</dbReference>
<dbReference type="InterPro" id="IPR011914">
    <property type="entry name" value="RfaE_dom_II"/>
</dbReference>
<dbReference type="NCBIfam" id="TIGR02198">
    <property type="entry name" value="rfaE_dom_I"/>
    <property type="match status" value="1"/>
</dbReference>
<keyword evidence="5 12" id="KW-0548">Nucleotidyltransferase</keyword>
<evidence type="ECO:0000256" key="6">
    <source>
        <dbReference type="ARBA" id="ARBA00022741"/>
    </source>
</evidence>
<dbReference type="Proteomes" id="UP000500870">
    <property type="component" value="Chromosome 3"/>
</dbReference>
<protein>
    <recommendedName>
        <fullName evidence="12">Bifunctional protein HldE</fullName>
    </recommendedName>
    <domain>
        <recommendedName>
            <fullName evidence="12">D-beta-D-heptose 7-phosphate kinase</fullName>
            <ecNumber evidence="12">2.7.1.167</ecNumber>
        </recommendedName>
        <alternativeName>
            <fullName evidence="12">D-beta-D-heptose 7-phosphotransferase</fullName>
        </alternativeName>
        <alternativeName>
            <fullName evidence="12">D-glycero-beta-D-manno-heptose-7-phosphate kinase</fullName>
        </alternativeName>
    </domain>
    <domain>
        <recommendedName>
            <fullName evidence="12">D-beta-D-heptose 1-phosphate adenylyltransferase</fullName>
            <ecNumber evidence="12">2.7.7.70</ecNumber>
        </recommendedName>
        <alternativeName>
            <fullName evidence="12">D-glycero-beta-D-manno-heptose 1-phosphate adenylyltransferase</fullName>
        </alternativeName>
    </domain>
</protein>
<dbReference type="GO" id="GO:0005524">
    <property type="term" value="F:ATP binding"/>
    <property type="evidence" value="ECO:0007669"/>
    <property type="project" value="UniProtKB-UniRule"/>
</dbReference>
<reference evidence="15 16" key="1">
    <citation type="submission" date="2020-04" db="EMBL/GenBank/DDBJ databases">
        <title>FDA dAtabase for Regulatory Grade micrObial Sequences (FDA-ARGOS): Supporting development and validation of Infectious Disease Dx tests.</title>
        <authorList>
            <person name="Sciortino C."/>
            <person name="Tallon L."/>
            <person name="Sadzewicz L."/>
            <person name="Vavikolanu K."/>
            <person name="Mehta A."/>
            <person name="Aluvathingal J."/>
            <person name="Nadendla S."/>
            <person name="Nandy P."/>
            <person name="Geyer C."/>
            <person name="Yan Y."/>
            <person name="Sichtig H."/>
        </authorList>
    </citation>
    <scope>NUCLEOTIDE SEQUENCE [LARGE SCALE GENOMIC DNA]</scope>
    <source>
        <strain evidence="15 16">FDAARGOS_633</strain>
    </source>
</reference>
<evidence type="ECO:0000313" key="16">
    <source>
        <dbReference type="Proteomes" id="UP000500870"/>
    </source>
</evidence>
<feature type="domain" description="Carbohydrate kinase PfkB" evidence="13">
    <location>
        <begin position="11"/>
        <end position="307"/>
    </location>
</feature>
<evidence type="ECO:0000256" key="8">
    <source>
        <dbReference type="ARBA" id="ARBA00022840"/>
    </source>
</evidence>
<comment type="function">
    <text evidence="1 12">Catalyzes the phosphorylation of D-glycero-D-manno-heptose 7-phosphate at the C-1 position to selectively form D-glycero-beta-D-manno-heptose-1,7-bisphosphate.</text>
</comment>
<dbReference type="Pfam" id="PF01467">
    <property type="entry name" value="CTP_transf_like"/>
    <property type="match status" value="1"/>
</dbReference>
<feature type="region of interest" description="Ribokinase" evidence="12">
    <location>
        <begin position="1"/>
        <end position="327"/>
    </location>
</feature>
<evidence type="ECO:0000259" key="13">
    <source>
        <dbReference type="Pfam" id="PF00294"/>
    </source>
</evidence>
<dbReference type="InterPro" id="IPR014729">
    <property type="entry name" value="Rossmann-like_a/b/a_fold"/>
</dbReference>
<dbReference type="InterPro" id="IPR004821">
    <property type="entry name" value="Cyt_trans-like"/>
</dbReference>
<dbReference type="NCBIfam" id="TIGR00125">
    <property type="entry name" value="cyt_tran_rel"/>
    <property type="match status" value="1"/>
</dbReference>
<comment type="catalytic activity">
    <reaction evidence="11 12">
        <text>D-glycero-beta-D-manno-heptose 1-phosphate + ATP + H(+) = ADP-D-glycero-beta-D-manno-heptose + diphosphate</text>
        <dbReference type="Rhea" id="RHEA:27465"/>
        <dbReference type="ChEBI" id="CHEBI:15378"/>
        <dbReference type="ChEBI" id="CHEBI:30616"/>
        <dbReference type="ChEBI" id="CHEBI:33019"/>
        <dbReference type="ChEBI" id="CHEBI:59967"/>
        <dbReference type="ChEBI" id="CHEBI:61593"/>
        <dbReference type="EC" id="2.7.7.70"/>
    </reaction>
</comment>
<evidence type="ECO:0000256" key="9">
    <source>
        <dbReference type="ARBA" id="ARBA00023268"/>
    </source>
</evidence>
<dbReference type="InterPro" id="IPR002173">
    <property type="entry name" value="Carboh/pur_kinase_PfkB_CS"/>
</dbReference>
<dbReference type="EMBL" id="CP050899">
    <property type="protein sequence ID" value="QIX24779.1"/>
    <property type="molecule type" value="Genomic_DNA"/>
</dbReference>
<dbReference type="PANTHER" id="PTHR46969:SF1">
    <property type="entry name" value="BIFUNCTIONAL PROTEIN HLDE"/>
    <property type="match status" value="1"/>
</dbReference>
<dbReference type="GO" id="GO:0097171">
    <property type="term" value="P:ADP-L-glycero-beta-D-manno-heptose biosynthetic process"/>
    <property type="evidence" value="ECO:0007669"/>
    <property type="project" value="UniProtKB-UniPathway"/>
</dbReference>
<dbReference type="Pfam" id="PF00294">
    <property type="entry name" value="PfkB"/>
    <property type="match status" value="1"/>
</dbReference>
<comment type="pathway">
    <text evidence="12">Nucleotide-sugar biosynthesis; ADP-L-glycero-beta-D-manno-heptose biosynthesis; ADP-L-glycero-beta-D-manno-heptose from D-glycero-beta-D-manno-heptose 7-phosphate: step 1/4.</text>
</comment>
<keyword evidence="6 12" id="KW-0547">Nucleotide-binding</keyword>
<gene>
    <name evidence="15" type="primary">rfaE1</name>
    <name evidence="12" type="synonym">hldE</name>
    <name evidence="15" type="ORF">FOB41_27350</name>
</gene>
<comment type="similarity">
    <text evidence="12">In the N-terminal section; belongs to the carbohydrate kinase PfkB family.</text>
</comment>
<evidence type="ECO:0000313" key="15">
    <source>
        <dbReference type="EMBL" id="QIX24779.1"/>
    </source>
</evidence>
<dbReference type="GO" id="GO:0009244">
    <property type="term" value="P:lipopolysaccharide core region biosynthetic process"/>
    <property type="evidence" value="ECO:0007669"/>
    <property type="project" value="UniProtKB-UniPathway"/>
</dbReference>
<dbReference type="HAMAP" id="MF_01603">
    <property type="entry name" value="HldE"/>
    <property type="match status" value="1"/>
</dbReference>
<dbReference type="GO" id="GO:0005829">
    <property type="term" value="C:cytosol"/>
    <property type="evidence" value="ECO:0007669"/>
    <property type="project" value="TreeGrafter"/>
</dbReference>
<comment type="pathway">
    <text evidence="3">Bacterial outer membrane biogenesis; LPS core biosynthesis.</text>
</comment>
<evidence type="ECO:0000256" key="2">
    <source>
        <dbReference type="ARBA" id="ARBA00003753"/>
    </source>
</evidence>
<keyword evidence="10 12" id="KW-0119">Carbohydrate metabolism</keyword>
<dbReference type="UniPathway" id="UPA00356">
    <property type="reaction ID" value="UER00437"/>
</dbReference>
<name>A0A1L9CM93_9HYPH</name>
<comment type="subunit">
    <text evidence="12">Homodimer.</text>
</comment>
<evidence type="ECO:0000256" key="11">
    <source>
        <dbReference type="ARBA" id="ARBA00047428"/>
    </source>
</evidence>
<evidence type="ECO:0000259" key="14">
    <source>
        <dbReference type="Pfam" id="PF01467"/>
    </source>
</evidence>
<sequence>MLDYLRFSEVKVLCIGDVMLDCFISGDVGRISPEGPVPVMCARSEEYFAGGAANVARNISSLGAGCTLLGAVGKDNNGSKLLELLNSVHGVSAPFVTLDERPTTIKTRFLGHGQQMLRVDFEDVSPISQEEEDRVISSALSLIGSHNVVILSDYAKGLLSERVVKSIIAACRTEGKPVIIDPKTSDFTRYAGSAIVTPNQKETQAVTGVWPDTDEEAELAGEFILSRYDIEAVLITRAEKGMTLVERGHPPFHIRTEAKEVFDVVGAGDTVIATLAVGLGSQTSRADAARIANAAAGIVVGKKGTATVSAAELRDALSHDTSSGEVSPSDKLLDRKDVGALAEGWRGDNLRVGFTNGCFDILHVGHVRLLQFARDNCDRLIVGVNADSSVKRLKGPSRPINTELDRAELLGALAFVDAVVVFDEDTPLELIKTIRPNVLVKGADYTIENIVGADLVMADGGKVVTFEIVPGKSTTATIARSKNEAV</sequence>
<dbReference type="Gene3D" id="3.40.1190.20">
    <property type="match status" value="1"/>
</dbReference>
<dbReference type="FunFam" id="3.40.1190.20:FF:000002">
    <property type="entry name" value="Bifunctional protein HldE"/>
    <property type="match status" value="1"/>
</dbReference>
<accession>A0A1L9CM93</accession>
<evidence type="ECO:0000256" key="1">
    <source>
        <dbReference type="ARBA" id="ARBA00002319"/>
    </source>
</evidence>
<dbReference type="Gene3D" id="3.40.50.620">
    <property type="entry name" value="HUPs"/>
    <property type="match status" value="1"/>
</dbReference>
<dbReference type="InterPro" id="IPR023030">
    <property type="entry name" value="Bifunc_HldE"/>
</dbReference>
<organism evidence="15 16">
    <name type="scientific">Agrobacterium pusense</name>
    <dbReference type="NCBI Taxonomy" id="648995"/>
    <lineage>
        <taxon>Bacteria</taxon>
        <taxon>Pseudomonadati</taxon>
        <taxon>Pseudomonadota</taxon>
        <taxon>Alphaproteobacteria</taxon>
        <taxon>Hyphomicrobiales</taxon>
        <taxon>Rhizobiaceae</taxon>
        <taxon>Rhizobium/Agrobacterium group</taxon>
        <taxon>Agrobacterium</taxon>
    </lineage>
</organism>
<feature type="binding site" evidence="12">
    <location>
        <begin position="199"/>
        <end position="202"/>
    </location>
    <ligand>
        <name>ATP</name>
        <dbReference type="ChEBI" id="CHEBI:30616"/>
    </ligand>
</feature>
<comment type="pathway">
    <text evidence="12">Nucleotide-sugar biosynthesis; ADP-L-glycero-beta-D-manno-heptose biosynthesis; ADP-L-glycero-beta-D-manno-heptose from D-glycero-beta-D-manno-heptose 7-phosphate: step 3/4.</text>
</comment>
<dbReference type="SUPFAM" id="SSF52374">
    <property type="entry name" value="Nucleotidylyl transferase"/>
    <property type="match status" value="1"/>
</dbReference>
<evidence type="ECO:0000256" key="5">
    <source>
        <dbReference type="ARBA" id="ARBA00022695"/>
    </source>
</evidence>
<feature type="domain" description="Cytidyltransferase-like" evidence="14">
    <location>
        <begin position="354"/>
        <end position="447"/>
    </location>
</feature>
<comment type="similarity">
    <text evidence="12">In the C-terminal section; belongs to the cytidylyltransferase family.</text>
</comment>
<evidence type="ECO:0000256" key="3">
    <source>
        <dbReference type="ARBA" id="ARBA00004713"/>
    </source>
</evidence>
<proteinExistence type="inferred from homology"/>
<dbReference type="EC" id="2.7.1.167" evidence="12"/>
<comment type="catalytic activity">
    <reaction evidence="12">
        <text>D-glycero-beta-D-manno-heptose 7-phosphate + ATP = D-glycero-beta-D-manno-heptose 1,7-bisphosphate + ADP + H(+)</text>
        <dbReference type="Rhea" id="RHEA:27473"/>
        <dbReference type="ChEBI" id="CHEBI:15378"/>
        <dbReference type="ChEBI" id="CHEBI:30616"/>
        <dbReference type="ChEBI" id="CHEBI:60204"/>
        <dbReference type="ChEBI" id="CHEBI:60208"/>
        <dbReference type="ChEBI" id="CHEBI:456216"/>
        <dbReference type="EC" id="2.7.1.167"/>
    </reaction>
</comment>
<evidence type="ECO:0000256" key="7">
    <source>
        <dbReference type="ARBA" id="ARBA00022777"/>
    </source>
</evidence>
<dbReference type="NCBIfam" id="TIGR02199">
    <property type="entry name" value="rfaE_dom_II"/>
    <property type="match status" value="1"/>
</dbReference>
<evidence type="ECO:0000256" key="4">
    <source>
        <dbReference type="ARBA" id="ARBA00022679"/>
    </source>
</evidence>
<feature type="active site" evidence="12">
    <location>
        <position position="269"/>
    </location>
</feature>
<keyword evidence="4 12" id="KW-0808">Transferase</keyword>
<keyword evidence="7 12" id="KW-0418">Kinase</keyword>
<keyword evidence="9 12" id="KW-0511">Multifunctional enzyme</keyword>
<dbReference type="InterPro" id="IPR029056">
    <property type="entry name" value="Ribokinase-like"/>
</dbReference>
<comment type="function">
    <text evidence="2 12">Catalyzes the ADP transfer from ATP to D-glycero-beta-D-manno-heptose 1-phosphate, yielding ADP-D-glycero-beta-D-manno-heptose.</text>
</comment>
<dbReference type="EC" id="2.7.7.70" evidence="12"/>
<dbReference type="InterPro" id="IPR011611">
    <property type="entry name" value="PfkB_dom"/>
</dbReference>
<dbReference type="CDD" id="cd01172">
    <property type="entry name" value="RfaE_like"/>
    <property type="match status" value="1"/>
</dbReference>
<dbReference type="SUPFAM" id="SSF53613">
    <property type="entry name" value="Ribokinase-like"/>
    <property type="match status" value="1"/>
</dbReference>
<keyword evidence="8 12" id="KW-0067">ATP-binding</keyword>
<evidence type="ECO:0000256" key="12">
    <source>
        <dbReference type="HAMAP-Rule" id="MF_01603"/>
    </source>
</evidence>
<feature type="region of interest" description="Cytidylyltransferase" evidence="12">
    <location>
        <begin position="354"/>
        <end position="486"/>
    </location>
</feature>
<dbReference type="PROSITE" id="PS00583">
    <property type="entry name" value="PFKB_KINASES_1"/>
    <property type="match status" value="1"/>
</dbReference>
<dbReference type="InterPro" id="IPR011913">
    <property type="entry name" value="RfaE_dom_I"/>
</dbReference>
<dbReference type="PANTHER" id="PTHR46969">
    <property type="entry name" value="BIFUNCTIONAL PROTEIN HLDE"/>
    <property type="match status" value="1"/>
</dbReference>
<dbReference type="RefSeq" id="WP_037093488.1">
    <property type="nucleotide sequence ID" value="NZ_CP050899.1"/>
</dbReference>
<dbReference type="GO" id="GO:0016773">
    <property type="term" value="F:phosphotransferase activity, alcohol group as acceptor"/>
    <property type="evidence" value="ECO:0007669"/>
    <property type="project" value="InterPro"/>
</dbReference>